<evidence type="ECO:0000256" key="1">
    <source>
        <dbReference type="SAM" id="MobiDB-lite"/>
    </source>
</evidence>
<feature type="compositionally biased region" description="Low complexity" evidence="1">
    <location>
        <begin position="19"/>
        <end position="33"/>
    </location>
</feature>
<accession>A0A2J7ZWL3</accession>
<feature type="region of interest" description="Disordered" evidence="1">
    <location>
        <begin position="663"/>
        <end position="710"/>
    </location>
</feature>
<proteinExistence type="predicted"/>
<dbReference type="GO" id="GO:0008289">
    <property type="term" value="F:lipid binding"/>
    <property type="evidence" value="ECO:0007669"/>
    <property type="project" value="InterPro"/>
</dbReference>
<evidence type="ECO:0000313" key="3">
    <source>
        <dbReference type="Proteomes" id="UP000236333"/>
    </source>
</evidence>
<name>A0A2J7ZWL3_9CHLO</name>
<comment type="caution">
    <text evidence="2">The sequence shown here is derived from an EMBL/GenBank/DDBJ whole genome shotgun (WGS) entry which is preliminary data.</text>
</comment>
<reference evidence="2 3" key="1">
    <citation type="journal article" date="2017" name="Mol. Biol. Evol.">
        <title>The 4-celled Tetrabaena socialis nuclear genome reveals the essential components for genetic control of cell number at the origin of multicellularity in the volvocine lineage.</title>
        <authorList>
            <person name="Featherston J."/>
            <person name="Arakaki Y."/>
            <person name="Hanschen E.R."/>
            <person name="Ferris P.J."/>
            <person name="Michod R.E."/>
            <person name="Olson B.J.S.C."/>
            <person name="Nozaki H."/>
            <person name="Durand P.M."/>
        </authorList>
    </citation>
    <scope>NUCLEOTIDE SEQUENCE [LARGE SCALE GENOMIC DNA]</scope>
    <source>
        <strain evidence="2 3">NIES-571</strain>
    </source>
</reference>
<keyword evidence="3" id="KW-1185">Reference proteome</keyword>
<dbReference type="AlphaFoldDB" id="A0A2J7ZWL3"/>
<organism evidence="2 3">
    <name type="scientific">Tetrabaena socialis</name>
    <dbReference type="NCBI Taxonomy" id="47790"/>
    <lineage>
        <taxon>Eukaryota</taxon>
        <taxon>Viridiplantae</taxon>
        <taxon>Chlorophyta</taxon>
        <taxon>core chlorophytes</taxon>
        <taxon>Chlorophyceae</taxon>
        <taxon>CS clade</taxon>
        <taxon>Chlamydomonadales</taxon>
        <taxon>Tetrabaenaceae</taxon>
        <taxon>Tetrabaena</taxon>
    </lineage>
</organism>
<feature type="region of interest" description="Disordered" evidence="1">
    <location>
        <begin position="1"/>
        <end position="94"/>
    </location>
</feature>
<dbReference type="GO" id="GO:0005783">
    <property type="term" value="C:endoplasmic reticulum"/>
    <property type="evidence" value="ECO:0007669"/>
    <property type="project" value="TreeGrafter"/>
</dbReference>
<feature type="compositionally biased region" description="Low complexity" evidence="1">
    <location>
        <begin position="695"/>
        <end position="710"/>
    </location>
</feature>
<feature type="compositionally biased region" description="Gly residues" evidence="1">
    <location>
        <begin position="305"/>
        <end position="326"/>
    </location>
</feature>
<feature type="region of interest" description="Disordered" evidence="1">
    <location>
        <begin position="117"/>
        <end position="154"/>
    </location>
</feature>
<feature type="region of interest" description="Disordered" evidence="1">
    <location>
        <begin position="283"/>
        <end position="326"/>
    </location>
</feature>
<dbReference type="PANTHER" id="PTHR10774">
    <property type="entry name" value="EXTENDED SYNAPTOTAGMIN-RELATED"/>
    <property type="match status" value="1"/>
</dbReference>
<dbReference type="PANTHER" id="PTHR10774:SF190">
    <property type="entry name" value="C2 CALCIUM_LIPID-BINDING ENDONUCLEASE_EXONUCLEASE_PHOSPHATASE-RELATED"/>
    <property type="match status" value="1"/>
</dbReference>
<dbReference type="OrthoDB" id="552892at2759"/>
<sequence length="710" mass="71093">MHAAPATPKTESPRPFGPLGAAAAAGLSALLRQPPAPEPQPHEPMAGPDAAVPLHSPELHPHQLLGAGQPGEGGGAPIIRPSQQQQAAADAAAALVPGPDSEVAYMLTPELLASEAEQPAAANDGSVHGSAGALRMGAGRSRMHSAGPKAIKGLTGQDRCSREMLHRATFSACQPRLPAVMALESTLYSSSRIEAVRVRPLAAAAAQAAAVASVAAAAARSEKGQQDAAVVQAARVSPPPAGPAAAETAAPGVVVSGVPESTVAAVAAAVAVQRELAAAGAAAPVGGGAAGDSGQRYDASAEGRAGVGGEPAPGADAGGAGGRAAGGVGGDGVEGVEVELDFEWRGEPTLGLMVEAYLSPGGGTVRLAPRLRELAVAGTLRLVLCPLLPHPPGFGAIQISMPRAPQVAFAFDFGEALGGAGVAGPVAAFLQPLLQDILAGALRVVVPVLPESVTGPLTELQLRTRGLVAVRVLRAAGLAGGRAGEAPLREGAEVQVDAYTRPDRRRATPTATCHHTRHGAAAAAATGPEAAAAGGGCSPLYLPLQELRSDVLRLEAFVVERFNPAARLLQRLGAGAEMRGPFPPARLGVTTCTERVQTCAGRPPANRSADNSDGSRGAPGVWMQLCRQLRALGQPLPSVHLHAATTAASRSVACSGSPVHRPYRQLPMNESPAPVVSTTASCRTARSPPPPPAPESEAGADAAAVAAVPP</sequence>
<gene>
    <name evidence="2" type="ORF">TSOC_009155</name>
</gene>
<dbReference type="Proteomes" id="UP000236333">
    <property type="component" value="Unassembled WGS sequence"/>
</dbReference>
<protein>
    <submittedName>
        <fullName evidence="2">Synaptotagmin-4</fullName>
    </submittedName>
</protein>
<dbReference type="InterPro" id="IPR045050">
    <property type="entry name" value="Synaptotagmin_plant"/>
</dbReference>
<dbReference type="EMBL" id="PGGS01000370">
    <property type="protein sequence ID" value="PNH04667.1"/>
    <property type="molecule type" value="Genomic_DNA"/>
</dbReference>
<evidence type="ECO:0000313" key="2">
    <source>
        <dbReference type="EMBL" id="PNH04667.1"/>
    </source>
</evidence>
<feature type="compositionally biased region" description="Low complexity" evidence="1">
    <location>
        <begin position="77"/>
        <end position="94"/>
    </location>
</feature>